<dbReference type="AlphaFoldDB" id="A0A2T3G3Q5"/>
<reference evidence="1" key="3">
    <citation type="submission" date="2021-10" db="EMBL/GenBank/DDBJ databases">
        <title>Collection of gut derived symbiotic bacterial strains cultured from healthy donors.</title>
        <authorList>
            <person name="Lin H."/>
            <person name="Littmann E."/>
            <person name="Kohout C."/>
            <person name="Pamer E.G."/>
        </authorList>
    </citation>
    <scope>NUCLEOTIDE SEQUENCE</scope>
    <source>
        <strain evidence="1">DFI.4.48</strain>
    </source>
</reference>
<dbReference type="GeneID" id="77469649"/>
<evidence type="ECO:0000313" key="2">
    <source>
        <dbReference type="EMBL" id="PST42132.1"/>
    </source>
</evidence>
<reference evidence="3" key="1">
    <citation type="submission" date="2018-03" db="EMBL/GenBank/DDBJ databases">
        <title>Lachnoclostridium SNUG30370 gen.nov., sp.nov., isolated from human faeces.</title>
        <authorList>
            <person name="Seo B."/>
            <person name="Jeon K."/>
            <person name="Ko G."/>
        </authorList>
    </citation>
    <scope>NUCLEOTIDE SEQUENCE [LARGE SCALE GENOMIC DNA]</scope>
    <source>
        <strain evidence="3">SNUG30370</strain>
    </source>
</reference>
<sequence>MGFFTKKKQTLSFPFDDQQNTACIVCCHILEGHPILYVSHDEDDGMWQFLCGSNHNIEDASIVSLFEVYNIDYSICLLKDMPRGYYAIRENVESDWIVKK</sequence>
<dbReference type="Proteomes" id="UP001198439">
    <property type="component" value="Unassembled WGS sequence"/>
</dbReference>
<dbReference type="EMBL" id="PYLP01000001">
    <property type="protein sequence ID" value="PST42132.1"/>
    <property type="molecule type" value="Genomic_DNA"/>
</dbReference>
<dbReference type="RefSeq" id="WP_106986921.1">
    <property type="nucleotide sequence ID" value="NZ_DBGCOW010000045.1"/>
</dbReference>
<comment type="caution">
    <text evidence="2">The sequence shown here is derived from an EMBL/GenBank/DDBJ whole genome shotgun (WGS) entry which is preliminary data.</text>
</comment>
<name>A0A2T3G3Q5_9FIRM</name>
<dbReference type="EMBL" id="JAJDKZ010000014">
    <property type="protein sequence ID" value="MCB8610204.1"/>
    <property type="molecule type" value="Genomic_DNA"/>
</dbReference>
<gene>
    <name evidence="2" type="ORF">C7U55_00830</name>
    <name evidence="1" type="ORF">LJD69_06320</name>
</gene>
<keyword evidence="3" id="KW-1185">Reference proteome</keyword>
<accession>A0A2T3G3Q5</accession>
<evidence type="ECO:0008006" key="4">
    <source>
        <dbReference type="Google" id="ProtNLM"/>
    </source>
</evidence>
<dbReference type="Proteomes" id="UP000241201">
    <property type="component" value="Unassembled WGS sequence"/>
</dbReference>
<evidence type="ECO:0000313" key="1">
    <source>
        <dbReference type="EMBL" id="MCB8610204.1"/>
    </source>
</evidence>
<evidence type="ECO:0000313" key="3">
    <source>
        <dbReference type="Proteomes" id="UP000241201"/>
    </source>
</evidence>
<reference evidence="2" key="2">
    <citation type="journal article" date="2019" name="Int. J. Syst. Evol. Microbiol.">
        <title>Faecalibacillus intestinalis gen. nov., sp. nov. and Faecalibacillus faecis sp. nov., isolated from human faeces.</title>
        <authorList>
            <person name="Seo B."/>
            <person name="Jeon K."/>
            <person name="Baek I."/>
            <person name="Lee Y.M."/>
            <person name="Baek K."/>
            <person name="Ko G."/>
        </authorList>
    </citation>
    <scope>NUCLEOTIDE SEQUENCE</scope>
    <source>
        <strain evidence="2">SNUG30370</strain>
    </source>
</reference>
<protein>
    <recommendedName>
        <fullName evidence="4">DUF2185 domain-containing protein</fullName>
    </recommendedName>
</protein>
<proteinExistence type="predicted"/>
<organism evidence="2 3">
    <name type="scientific">Faecalibacillus faecis</name>
    <dbReference type="NCBI Taxonomy" id="1982628"/>
    <lineage>
        <taxon>Bacteria</taxon>
        <taxon>Bacillati</taxon>
        <taxon>Bacillota</taxon>
        <taxon>Erysipelotrichia</taxon>
        <taxon>Erysipelotrichales</taxon>
        <taxon>Coprobacillaceae</taxon>
        <taxon>Faecalibacillus</taxon>
    </lineage>
</organism>